<dbReference type="InterPro" id="IPR036689">
    <property type="entry name" value="ESAT-6-like_sf"/>
</dbReference>
<name>A0A942T2L5_9BACI</name>
<dbReference type="SUPFAM" id="SSF140453">
    <property type="entry name" value="EsxAB dimer-like"/>
    <property type="match status" value="1"/>
</dbReference>
<sequence>MSQIKIDTAKVVNTASRITTINQQIDAEFARMEKAIAHLNGSWQSRASDHVIGRFHSIKHAFKDSRFQVMQNYSKFLVQQVSDGYNKTETVNTNLADSFK</sequence>
<dbReference type="RefSeq" id="WP_213143949.1">
    <property type="nucleotide sequence ID" value="NZ_JAGYPE020000051.1"/>
</dbReference>
<dbReference type="Proteomes" id="UP000677265">
    <property type="component" value="Unassembled WGS sequence"/>
</dbReference>
<dbReference type="EMBL" id="JAGYPE020000051">
    <property type="protein sequence ID" value="MCH6268197.1"/>
    <property type="molecule type" value="Genomic_DNA"/>
</dbReference>
<evidence type="ECO:0000313" key="1">
    <source>
        <dbReference type="EMBL" id="MBS4184031.1"/>
    </source>
</evidence>
<accession>A0A942T2L5</accession>
<proteinExistence type="predicted"/>
<reference evidence="1" key="1">
    <citation type="submission" date="2021-05" db="EMBL/GenBank/DDBJ databases">
        <title>Novel Bacillus species.</title>
        <authorList>
            <person name="Liu G."/>
        </authorList>
    </citation>
    <scope>NUCLEOTIDE SEQUENCE</scope>
    <source>
        <strain evidence="1 3">FJAT-50051</strain>
    </source>
</reference>
<keyword evidence="3" id="KW-1185">Reference proteome</keyword>
<dbReference type="EMBL" id="JAGYPE010000004">
    <property type="protein sequence ID" value="MBS4184031.1"/>
    <property type="molecule type" value="Genomic_DNA"/>
</dbReference>
<dbReference type="Pfam" id="PF06013">
    <property type="entry name" value="WXG100"/>
    <property type="match status" value="1"/>
</dbReference>
<dbReference type="Gene3D" id="1.10.287.1060">
    <property type="entry name" value="ESAT-6-like"/>
    <property type="match status" value="1"/>
</dbReference>
<evidence type="ECO:0000313" key="2">
    <source>
        <dbReference type="EMBL" id="MCH6268197.1"/>
    </source>
</evidence>
<organism evidence="1">
    <name type="scientific">Neobacillus citreus</name>
    <dbReference type="NCBI Taxonomy" id="2833578"/>
    <lineage>
        <taxon>Bacteria</taxon>
        <taxon>Bacillati</taxon>
        <taxon>Bacillota</taxon>
        <taxon>Bacilli</taxon>
        <taxon>Bacillales</taxon>
        <taxon>Bacillaceae</taxon>
        <taxon>Neobacillus</taxon>
    </lineage>
</organism>
<protein>
    <submittedName>
        <fullName evidence="1">WXG100 family type VII secretion target</fullName>
    </submittedName>
</protein>
<comment type="caution">
    <text evidence="1">The sequence shown here is derived from an EMBL/GenBank/DDBJ whole genome shotgun (WGS) entry which is preliminary data.</text>
</comment>
<evidence type="ECO:0000313" key="3">
    <source>
        <dbReference type="Proteomes" id="UP000677265"/>
    </source>
</evidence>
<dbReference type="AlphaFoldDB" id="A0A942T2L5"/>
<gene>
    <name evidence="2" type="ORF">KHB02_021950</name>
    <name evidence="1" type="ORF">KHB02_21805</name>
</gene>
<dbReference type="InterPro" id="IPR010310">
    <property type="entry name" value="T7SS_ESAT-6-like"/>
</dbReference>